<dbReference type="PANTHER" id="PTHR46880:SF5">
    <property type="entry name" value="DUF4371 DOMAIN-CONTAINING PROTEIN"/>
    <property type="match status" value="1"/>
</dbReference>
<proteinExistence type="predicted"/>
<dbReference type="InterPro" id="IPR012337">
    <property type="entry name" value="RNaseH-like_sf"/>
</dbReference>
<dbReference type="SUPFAM" id="SSF53098">
    <property type="entry name" value="Ribonuclease H-like"/>
    <property type="match status" value="1"/>
</dbReference>
<reference evidence="1 2" key="1">
    <citation type="submission" date="2022-05" db="EMBL/GenBank/DDBJ databases">
        <authorList>
            <consortium name="Genoscope - CEA"/>
            <person name="William W."/>
        </authorList>
    </citation>
    <scope>NUCLEOTIDE SEQUENCE [LARGE SCALE GENOMIC DNA]</scope>
</reference>
<evidence type="ECO:0000313" key="2">
    <source>
        <dbReference type="Proteomes" id="UP001159405"/>
    </source>
</evidence>
<evidence type="ECO:0000313" key="1">
    <source>
        <dbReference type="EMBL" id="CAH3116273.1"/>
    </source>
</evidence>
<dbReference type="Proteomes" id="UP001159405">
    <property type="component" value="Unassembled WGS sequence"/>
</dbReference>
<protein>
    <recommendedName>
        <fullName evidence="3">Zinc finger protein 862-like</fullName>
    </recommendedName>
</protein>
<dbReference type="EMBL" id="CALNXK010000029">
    <property type="protein sequence ID" value="CAH3116273.1"/>
    <property type="molecule type" value="Genomic_DNA"/>
</dbReference>
<accession>A0ABN8NNH3</accession>
<sequence length="176" mass="19911">MGANVMSGEGKGAHGRLKEQNAHMVHIHCMAHRLALCTSQAANDIPRLKKYQEWLTSLFYYMKASATREHELHKVQEVLNHPVLKYKEIHAVRWLSCYEAVEAVYRDVGPTHKLLSPKEGLQRPQGQGTVEGNGLNTIYLHHLSPDGCAAHCLASAFSFKQRILMLPKRRYLLTSV</sequence>
<keyword evidence="2" id="KW-1185">Reference proteome</keyword>
<dbReference type="PANTHER" id="PTHR46880">
    <property type="entry name" value="RAS-ASSOCIATING DOMAIN-CONTAINING PROTEIN"/>
    <property type="match status" value="1"/>
</dbReference>
<name>A0ABN8NNH3_9CNID</name>
<organism evidence="1 2">
    <name type="scientific">Porites lobata</name>
    <dbReference type="NCBI Taxonomy" id="104759"/>
    <lineage>
        <taxon>Eukaryota</taxon>
        <taxon>Metazoa</taxon>
        <taxon>Cnidaria</taxon>
        <taxon>Anthozoa</taxon>
        <taxon>Hexacorallia</taxon>
        <taxon>Scleractinia</taxon>
        <taxon>Fungiina</taxon>
        <taxon>Poritidae</taxon>
        <taxon>Porites</taxon>
    </lineage>
</organism>
<comment type="caution">
    <text evidence="1">The sequence shown here is derived from an EMBL/GenBank/DDBJ whole genome shotgun (WGS) entry which is preliminary data.</text>
</comment>
<evidence type="ECO:0008006" key="3">
    <source>
        <dbReference type="Google" id="ProtNLM"/>
    </source>
</evidence>
<gene>
    <name evidence="1" type="ORF">PLOB_00024309</name>
</gene>